<dbReference type="EMBL" id="MCFC01000003">
    <property type="protein sequence ID" value="ORY34206.1"/>
    <property type="molecule type" value="Genomic_DNA"/>
</dbReference>
<protein>
    <recommendedName>
        <fullName evidence="6">FYVE-type domain-containing protein</fullName>
    </recommendedName>
</protein>
<dbReference type="Proteomes" id="UP000193986">
    <property type="component" value="Unassembled WGS sequence"/>
</dbReference>
<dbReference type="PANTHER" id="PTHR39490:SF8">
    <property type="entry name" value="ZINC FINGER FYVE DOMAIN-CONTAINING PROTEIN 21"/>
    <property type="match status" value="1"/>
</dbReference>
<proteinExistence type="predicted"/>
<sequence length="362" mass="39385">MSQTSSSSSLIQQHRPASLPPLPYLGPPCQPATKRSSSMIRSIMQPVASTSRGQGYLNQPVKPYSSKDYAEADEMSVPMSPGRRIAESCASLLNCVVEGVIGQAMDKAHWQPDAESALCTFPDCTALFAPPTAYFSFGPRRHHCRLCGLIFCSAHSAQKAPLLHSDNNGQRFTGKERVCDLCVPPPYTTRVTSNSSSTASRRASVSSETTDNLSHLITPDSEDAPLIASCSLLRVSSARALPEIQEDELAPIQSWMDASGILSLYPLAAAPRGRSIQPCAPPLFAPKRESLRQRRTGTDDLWIPGTWGYQRRDFDPDFERQDGEIKGGLVVDGPIIFRAPGIRGASPVVRTPNEERAELSTF</sequence>
<dbReference type="STRING" id="71784.A0A1Y2BHF4"/>
<dbReference type="PANTHER" id="PTHR39490">
    <property type="entry name" value="ARRESTIN DOMAIN-CONTAINING PROTEIN D"/>
    <property type="match status" value="1"/>
</dbReference>
<keyword evidence="1" id="KW-0479">Metal-binding</keyword>
<dbReference type="CDD" id="cd15760">
    <property type="entry name" value="FYVE_scVPS27p_like"/>
    <property type="match status" value="1"/>
</dbReference>
<comment type="caution">
    <text evidence="7">The sequence shown here is derived from an EMBL/GenBank/DDBJ whole genome shotgun (WGS) entry which is preliminary data.</text>
</comment>
<keyword evidence="2 4" id="KW-0863">Zinc-finger</keyword>
<feature type="region of interest" description="Disordered" evidence="5">
    <location>
        <begin position="190"/>
        <end position="217"/>
    </location>
</feature>
<dbReference type="GO" id="GO:0008270">
    <property type="term" value="F:zinc ion binding"/>
    <property type="evidence" value="ECO:0007669"/>
    <property type="project" value="UniProtKB-KW"/>
</dbReference>
<dbReference type="Gene3D" id="3.30.40.10">
    <property type="entry name" value="Zinc/RING finger domain, C3HC4 (zinc finger)"/>
    <property type="match status" value="1"/>
</dbReference>
<gene>
    <name evidence="7" type="ORF">BCR39DRAFT_516752</name>
</gene>
<dbReference type="SMART" id="SM00064">
    <property type="entry name" value="FYVE"/>
    <property type="match status" value="1"/>
</dbReference>
<dbReference type="OrthoDB" id="660555at2759"/>
<dbReference type="InterPro" id="IPR052113">
    <property type="entry name" value="FYVE-type_Zinc_Finger"/>
</dbReference>
<feature type="domain" description="FYVE-type" evidence="6">
    <location>
        <begin position="124"/>
        <end position="182"/>
    </location>
</feature>
<evidence type="ECO:0000313" key="8">
    <source>
        <dbReference type="Proteomes" id="UP000193986"/>
    </source>
</evidence>
<dbReference type="InParanoid" id="A0A1Y2BHF4"/>
<evidence type="ECO:0000256" key="2">
    <source>
        <dbReference type="ARBA" id="ARBA00022771"/>
    </source>
</evidence>
<accession>A0A1Y2BHF4</accession>
<dbReference type="InterPro" id="IPR017455">
    <property type="entry name" value="Znf_FYVE-rel"/>
</dbReference>
<dbReference type="SUPFAM" id="SSF57903">
    <property type="entry name" value="FYVE/PHD zinc finger"/>
    <property type="match status" value="1"/>
</dbReference>
<feature type="region of interest" description="Disordered" evidence="5">
    <location>
        <begin position="1"/>
        <end position="37"/>
    </location>
</feature>
<dbReference type="AlphaFoldDB" id="A0A1Y2BHF4"/>
<feature type="compositionally biased region" description="Low complexity" evidence="5">
    <location>
        <begin position="190"/>
        <end position="210"/>
    </location>
</feature>
<keyword evidence="3" id="KW-0862">Zinc</keyword>
<evidence type="ECO:0000259" key="6">
    <source>
        <dbReference type="PROSITE" id="PS50178"/>
    </source>
</evidence>
<organism evidence="7 8">
    <name type="scientific">Naematelia encephala</name>
    <dbReference type="NCBI Taxonomy" id="71784"/>
    <lineage>
        <taxon>Eukaryota</taxon>
        <taxon>Fungi</taxon>
        <taxon>Dikarya</taxon>
        <taxon>Basidiomycota</taxon>
        <taxon>Agaricomycotina</taxon>
        <taxon>Tremellomycetes</taxon>
        <taxon>Tremellales</taxon>
        <taxon>Naemateliaceae</taxon>
        <taxon>Naematelia</taxon>
    </lineage>
</organism>
<feature type="compositionally biased region" description="Pro residues" evidence="5">
    <location>
        <begin position="18"/>
        <end position="30"/>
    </location>
</feature>
<dbReference type="InterPro" id="IPR000306">
    <property type="entry name" value="Znf_FYVE"/>
</dbReference>
<evidence type="ECO:0000313" key="7">
    <source>
        <dbReference type="EMBL" id="ORY34206.1"/>
    </source>
</evidence>
<dbReference type="InterPro" id="IPR013083">
    <property type="entry name" value="Znf_RING/FYVE/PHD"/>
</dbReference>
<dbReference type="PROSITE" id="PS50178">
    <property type="entry name" value="ZF_FYVE"/>
    <property type="match status" value="1"/>
</dbReference>
<name>A0A1Y2BHF4_9TREE</name>
<dbReference type="Pfam" id="PF01363">
    <property type="entry name" value="FYVE"/>
    <property type="match status" value="1"/>
</dbReference>
<evidence type="ECO:0000256" key="5">
    <source>
        <dbReference type="SAM" id="MobiDB-lite"/>
    </source>
</evidence>
<evidence type="ECO:0000256" key="4">
    <source>
        <dbReference type="PROSITE-ProRule" id="PRU00091"/>
    </source>
</evidence>
<keyword evidence="8" id="KW-1185">Reference proteome</keyword>
<evidence type="ECO:0000256" key="1">
    <source>
        <dbReference type="ARBA" id="ARBA00022723"/>
    </source>
</evidence>
<reference evidence="7 8" key="1">
    <citation type="submission" date="2016-07" db="EMBL/GenBank/DDBJ databases">
        <title>Pervasive Adenine N6-methylation of Active Genes in Fungi.</title>
        <authorList>
            <consortium name="DOE Joint Genome Institute"/>
            <person name="Mondo S.J."/>
            <person name="Dannebaum R.O."/>
            <person name="Kuo R.C."/>
            <person name="Labutti K."/>
            <person name="Haridas S."/>
            <person name="Kuo A."/>
            <person name="Salamov A."/>
            <person name="Ahrendt S.R."/>
            <person name="Lipzen A."/>
            <person name="Sullivan W."/>
            <person name="Andreopoulos W.B."/>
            <person name="Clum A."/>
            <person name="Lindquist E."/>
            <person name="Daum C."/>
            <person name="Ramamoorthy G.K."/>
            <person name="Gryganskyi A."/>
            <person name="Culley D."/>
            <person name="Magnuson J.K."/>
            <person name="James T.Y."/>
            <person name="O'Malley M.A."/>
            <person name="Stajich J.E."/>
            <person name="Spatafora J.W."/>
            <person name="Visel A."/>
            <person name="Grigoriev I.V."/>
        </authorList>
    </citation>
    <scope>NUCLEOTIDE SEQUENCE [LARGE SCALE GENOMIC DNA]</scope>
    <source>
        <strain evidence="7 8">68-887.2</strain>
    </source>
</reference>
<dbReference type="InterPro" id="IPR011011">
    <property type="entry name" value="Znf_FYVE_PHD"/>
</dbReference>
<evidence type="ECO:0000256" key="3">
    <source>
        <dbReference type="ARBA" id="ARBA00022833"/>
    </source>
</evidence>